<comment type="subcellular location">
    <subcellularLocation>
        <location evidence="1">Membrane</location>
        <topology evidence="1">Peripheral membrane protein</topology>
    </subcellularLocation>
</comment>
<comment type="caution">
    <text evidence="10">The sequence shown here is derived from an EMBL/GenBank/DDBJ whole genome shotgun (WGS) entry which is preliminary data.</text>
</comment>
<dbReference type="EC" id="6.2.1.3" evidence="5"/>
<comment type="pathway">
    <text evidence="2">Lipid metabolism; fatty acid beta-oxidation.</text>
</comment>
<dbReference type="InterPro" id="IPR050237">
    <property type="entry name" value="ATP-dep_AMP-bd_enzyme"/>
</dbReference>
<evidence type="ECO:0000313" key="10">
    <source>
        <dbReference type="EMBL" id="GHG83244.1"/>
    </source>
</evidence>
<protein>
    <recommendedName>
        <fullName evidence="6">Long-chain-fatty-acid--CoA ligase</fullName>
        <ecNumber evidence="5">6.2.1.3</ecNumber>
    </recommendedName>
    <alternativeName>
        <fullName evidence="7">Long-chain acyl-CoA synthetase</fullName>
    </alternativeName>
</protein>
<sequence>MTDLPKPGTRPWHAHYNAGVAPDFIPPKTTLTRMLDRGFAEHADRVLIEYGGEEITYAGMRAMAARAAAALIARGLQPGDRLALHLPNSPWHPVFFFGAMAAGLTVTHLSPLDAAGEIAHKLADSGAKLVISLTAPDFSTPLMGAAAYGSLPPVVQCPDAVLKGDGVSYGAISLAAFWAGHEGAAWDPMPVAPGDIALLQYTGGTTGRPKAAVLTHANIAASVNIYREFLKGEAVREPGKRTLLFSPVFHILGLSTQLLRGFCDGLTIHLRPRFDAAQALDDIEAYGINIMTGVPTMWIAILRQPGVEGRDLSSLDFIGSGGAPLPVEVFQRIRQLTGLKLRGGWGMTETAPAGSNMPPDVPDSKLGTIGIPLPGLEIRIVDPADPARVLGFGDEGEMAIRGPNVTSGYWNKPEETAASFIDDWFLTGDIARMDEDGFLYLVDRKKDMIISGGFNVYPVVIEDAVHRHPAVSEAMAVGIPDPYRGESAKVFVVLNPGAKPFTLEELQAFLADKLGRHEIPRDLEFRAGLPKTPVGKLDRKALRAEIRAELEPA</sequence>
<dbReference type="Gene3D" id="3.30.300.30">
    <property type="match status" value="1"/>
</dbReference>
<name>A0A8J3MB59_9RHOB</name>
<dbReference type="Pfam" id="PF13193">
    <property type="entry name" value="AMP-binding_C"/>
    <property type="match status" value="1"/>
</dbReference>
<evidence type="ECO:0000256" key="2">
    <source>
        <dbReference type="ARBA" id="ARBA00005005"/>
    </source>
</evidence>
<dbReference type="InterPro" id="IPR042099">
    <property type="entry name" value="ANL_N_sf"/>
</dbReference>
<dbReference type="EMBL" id="BNAP01000002">
    <property type="protein sequence ID" value="GHG83244.1"/>
    <property type="molecule type" value="Genomic_DNA"/>
</dbReference>
<evidence type="ECO:0000256" key="1">
    <source>
        <dbReference type="ARBA" id="ARBA00004170"/>
    </source>
</evidence>
<dbReference type="Gene3D" id="3.40.50.12780">
    <property type="entry name" value="N-terminal domain of ligase-like"/>
    <property type="match status" value="1"/>
</dbReference>
<organism evidence="10 11">
    <name type="scientific">Pseudodonghicola xiamenensis</name>
    <dbReference type="NCBI Taxonomy" id="337702"/>
    <lineage>
        <taxon>Bacteria</taxon>
        <taxon>Pseudomonadati</taxon>
        <taxon>Pseudomonadota</taxon>
        <taxon>Alphaproteobacteria</taxon>
        <taxon>Rhodobacterales</taxon>
        <taxon>Paracoccaceae</taxon>
        <taxon>Pseudodonghicola</taxon>
    </lineage>
</organism>
<dbReference type="PANTHER" id="PTHR43767">
    <property type="entry name" value="LONG-CHAIN-FATTY-ACID--COA LIGASE"/>
    <property type="match status" value="1"/>
</dbReference>
<keyword evidence="11" id="KW-1185">Reference proteome</keyword>
<dbReference type="InterPro" id="IPR045851">
    <property type="entry name" value="AMP-bd_C_sf"/>
</dbReference>
<dbReference type="SUPFAM" id="SSF56801">
    <property type="entry name" value="Acetyl-CoA synthetase-like"/>
    <property type="match status" value="1"/>
</dbReference>
<dbReference type="Pfam" id="PF00501">
    <property type="entry name" value="AMP-binding"/>
    <property type="match status" value="1"/>
</dbReference>
<keyword evidence="4" id="KW-0472">Membrane</keyword>
<dbReference type="RefSeq" id="WP_028092802.1">
    <property type="nucleotide sequence ID" value="NZ_BNAP01000002.1"/>
</dbReference>
<dbReference type="GO" id="GO:0004467">
    <property type="term" value="F:long-chain fatty acid-CoA ligase activity"/>
    <property type="evidence" value="ECO:0007669"/>
    <property type="project" value="UniProtKB-EC"/>
</dbReference>
<evidence type="ECO:0000256" key="3">
    <source>
        <dbReference type="ARBA" id="ARBA00022598"/>
    </source>
</evidence>
<reference evidence="10" key="2">
    <citation type="submission" date="2020-09" db="EMBL/GenBank/DDBJ databases">
        <authorList>
            <person name="Sun Q."/>
            <person name="Zhou Y."/>
        </authorList>
    </citation>
    <scope>NUCLEOTIDE SEQUENCE</scope>
    <source>
        <strain evidence="10">CGMCC 1.7081</strain>
    </source>
</reference>
<evidence type="ECO:0000256" key="6">
    <source>
        <dbReference type="ARBA" id="ARBA00039545"/>
    </source>
</evidence>
<dbReference type="InterPro" id="IPR000873">
    <property type="entry name" value="AMP-dep_synth/lig_dom"/>
</dbReference>
<dbReference type="Proteomes" id="UP000611500">
    <property type="component" value="Unassembled WGS sequence"/>
</dbReference>
<evidence type="ECO:0000256" key="7">
    <source>
        <dbReference type="ARBA" id="ARBA00042773"/>
    </source>
</evidence>
<dbReference type="InterPro" id="IPR025110">
    <property type="entry name" value="AMP-bd_C"/>
</dbReference>
<evidence type="ECO:0000259" key="9">
    <source>
        <dbReference type="Pfam" id="PF13193"/>
    </source>
</evidence>
<dbReference type="AlphaFoldDB" id="A0A8J3MB59"/>
<gene>
    <name evidence="10" type="ORF">GCM10010961_08480</name>
</gene>
<dbReference type="GO" id="GO:0016020">
    <property type="term" value="C:membrane"/>
    <property type="evidence" value="ECO:0007669"/>
    <property type="project" value="UniProtKB-SubCell"/>
</dbReference>
<dbReference type="PANTHER" id="PTHR43767:SF8">
    <property type="entry name" value="LONG-CHAIN-FATTY-ACID--COA LIGASE"/>
    <property type="match status" value="1"/>
</dbReference>
<reference evidence="10" key="1">
    <citation type="journal article" date="2014" name="Int. J. Syst. Evol. Microbiol.">
        <title>Complete genome sequence of Corynebacterium casei LMG S-19264T (=DSM 44701T), isolated from a smear-ripened cheese.</title>
        <authorList>
            <consortium name="US DOE Joint Genome Institute (JGI-PGF)"/>
            <person name="Walter F."/>
            <person name="Albersmeier A."/>
            <person name="Kalinowski J."/>
            <person name="Ruckert C."/>
        </authorList>
    </citation>
    <scope>NUCLEOTIDE SEQUENCE</scope>
    <source>
        <strain evidence="10">CGMCC 1.7081</strain>
    </source>
</reference>
<proteinExistence type="predicted"/>
<accession>A0A8J3MB59</accession>
<feature type="domain" description="AMP-binding enzyme C-terminal" evidence="9">
    <location>
        <begin position="461"/>
        <end position="536"/>
    </location>
</feature>
<keyword evidence="3 10" id="KW-0436">Ligase</keyword>
<feature type="domain" description="AMP-dependent synthetase/ligase" evidence="8">
    <location>
        <begin position="39"/>
        <end position="410"/>
    </location>
</feature>
<dbReference type="InterPro" id="IPR020845">
    <property type="entry name" value="AMP-binding_CS"/>
</dbReference>
<dbReference type="PROSITE" id="PS00455">
    <property type="entry name" value="AMP_BINDING"/>
    <property type="match status" value="1"/>
</dbReference>
<evidence type="ECO:0000259" key="8">
    <source>
        <dbReference type="Pfam" id="PF00501"/>
    </source>
</evidence>
<evidence type="ECO:0000256" key="5">
    <source>
        <dbReference type="ARBA" id="ARBA00026121"/>
    </source>
</evidence>
<evidence type="ECO:0000256" key="4">
    <source>
        <dbReference type="ARBA" id="ARBA00023136"/>
    </source>
</evidence>
<evidence type="ECO:0000313" key="11">
    <source>
        <dbReference type="Proteomes" id="UP000611500"/>
    </source>
</evidence>